<dbReference type="SUPFAM" id="SSF53383">
    <property type="entry name" value="PLP-dependent transferases"/>
    <property type="match status" value="1"/>
</dbReference>
<proteinExistence type="inferred from homology"/>
<dbReference type="PANTHER" id="PTHR46383">
    <property type="entry name" value="ASPARTATE AMINOTRANSFERASE"/>
    <property type="match status" value="1"/>
</dbReference>
<keyword evidence="3 6" id="KW-0032">Aminotransferase</keyword>
<evidence type="ECO:0000256" key="5">
    <source>
        <dbReference type="ARBA" id="ARBA00022898"/>
    </source>
</evidence>
<evidence type="ECO:0000259" key="7">
    <source>
        <dbReference type="Pfam" id="PF00155"/>
    </source>
</evidence>
<dbReference type="Proteomes" id="UP000619293">
    <property type="component" value="Unassembled WGS sequence"/>
</dbReference>
<evidence type="ECO:0000256" key="4">
    <source>
        <dbReference type="ARBA" id="ARBA00022679"/>
    </source>
</evidence>
<comment type="cofactor">
    <cofactor evidence="1 6">
        <name>pyridoxal 5'-phosphate</name>
        <dbReference type="ChEBI" id="CHEBI:597326"/>
    </cofactor>
</comment>
<keyword evidence="5" id="KW-0663">Pyridoxal phosphate</keyword>
<name>A0A8J3KF09_9ACTN</name>
<dbReference type="PROSITE" id="PS00105">
    <property type="entry name" value="AA_TRANSFER_CLASS_1"/>
    <property type="match status" value="1"/>
</dbReference>
<dbReference type="AlphaFoldDB" id="A0A8J3KF09"/>
<comment type="similarity">
    <text evidence="2 6">Belongs to the class-I pyridoxal-phosphate-dependent aminotransferase family.</text>
</comment>
<dbReference type="Pfam" id="PF00155">
    <property type="entry name" value="Aminotran_1_2"/>
    <property type="match status" value="1"/>
</dbReference>
<dbReference type="GO" id="GO:0006520">
    <property type="term" value="P:amino acid metabolic process"/>
    <property type="evidence" value="ECO:0007669"/>
    <property type="project" value="InterPro"/>
</dbReference>
<sequence>MSDTAIGRTLQALSAPGSAYAHTFDASPMLDLSVGEARYSLPTEVREELGSAVARISDFGYADPAGDAGLRATYLDTLAEGRRDDLGVLVTGGGKEAAWLAIRYLLHQRPHGSVLVPQPGWEPYGLWLDAIGRTRVGYDPVAVAADPEALRDVITSASRKPALLVLNYPHNPTGVGVDQPTMDALIGIAVECGLGVVSDEVYRTFSDQPGLAVHAPAFDPDRHVVVDSCSKWLAVAGLRVGFLAAAPQLVRDLTLYRSTYASCTSTVAQRAVHTLIESPAARHWLTAVRGRASASRLALAAALARWEIDVVSSGGLYLWCRVPEARPVAEHDRSGVLARVTGGAGFGAPGFFRICPARAGLEPAAAAAAVARTLAGDDA</sequence>
<dbReference type="PANTHER" id="PTHR46383:SF1">
    <property type="entry name" value="ASPARTATE AMINOTRANSFERASE"/>
    <property type="match status" value="1"/>
</dbReference>
<feature type="domain" description="Aminotransferase class I/classII large" evidence="7">
    <location>
        <begin position="28"/>
        <end position="366"/>
    </location>
</feature>
<dbReference type="CDD" id="cd00609">
    <property type="entry name" value="AAT_like"/>
    <property type="match status" value="1"/>
</dbReference>
<protein>
    <recommendedName>
        <fullName evidence="6">Aminotransferase</fullName>
        <ecNumber evidence="6">2.6.1.-</ecNumber>
    </recommendedName>
</protein>
<reference evidence="8 9" key="1">
    <citation type="submission" date="2021-01" db="EMBL/GenBank/DDBJ databases">
        <title>Whole genome shotgun sequence of Catellatospora chokoriensis NBRC 107358.</title>
        <authorList>
            <person name="Komaki H."/>
            <person name="Tamura T."/>
        </authorList>
    </citation>
    <scope>NUCLEOTIDE SEQUENCE [LARGE SCALE GENOMIC DNA]</scope>
    <source>
        <strain evidence="8 9">NBRC 107358</strain>
    </source>
</reference>
<dbReference type="InterPro" id="IPR004838">
    <property type="entry name" value="NHTrfase_class1_PyrdxlP-BS"/>
</dbReference>
<evidence type="ECO:0000256" key="2">
    <source>
        <dbReference type="ARBA" id="ARBA00007441"/>
    </source>
</evidence>
<evidence type="ECO:0000256" key="1">
    <source>
        <dbReference type="ARBA" id="ARBA00001933"/>
    </source>
</evidence>
<dbReference type="GO" id="GO:0008483">
    <property type="term" value="F:transaminase activity"/>
    <property type="evidence" value="ECO:0007669"/>
    <property type="project" value="UniProtKB-KW"/>
</dbReference>
<dbReference type="EC" id="2.6.1.-" evidence="6"/>
<evidence type="ECO:0000313" key="8">
    <source>
        <dbReference type="EMBL" id="GIF93894.1"/>
    </source>
</evidence>
<accession>A0A8J3KF09</accession>
<dbReference type="InterPro" id="IPR015424">
    <property type="entry name" value="PyrdxlP-dep_Trfase"/>
</dbReference>
<evidence type="ECO:0000256" key="3">
    <source>
        <dbReference type="ARBA" id="ARBA00022576"/>
    </source>
</evidence>
<keyword evidence="4 6" id="KW-0808">Transferase</keyword>
<comment type="caution">
    <text evidence="8">The sequence shown here is derived from an EMBL/GenBank/DDBJ whole genome shotgun (WGS) entry which is preliminary data.</text>
</comment>
<dbReference type="RefSeq" id="WP_191841458.1">
    <property type="nucleotide sequence ID" value="NZ_BAAALB010000019.1"/>
</dbReference>
<evidence type="ECO:0000313" key="9">
    <source>
        <dbReference type="Proteomes" id="UP000619293"/>
    </source>
</evidence>
<dbReference type="InterPro" id="IPR015421">
    <property type="entry name" value="PyrdxlP-dep_Trfase_major"/>
</dbReference>
<gene>
    <name evidence="8" type="ORF">Cch02nite_73380</name>
</gene>
<dbReference type="GO" id="GO:0030170">
    <property type="term" value="F:pyridoxal phosphate binding"/>
    <property type="evidence" value="ECO:0007669"/>
    <property type="project" value="InterPro"/>
</dbReference>
<evidence type="ECO:0000256" key="6">
    <source>
        <dbReference type="RuleBase" id="RU000481"/>
    </source>
</evidence>
<dbReference type="EMBL" id="BONG01000075">
    <property type="protein sequence ID" value="GIF93894.1"/>
    <property type="molecule type" value="Genomic_DNA"/>
</dbReference>
<keyword evidence="9" id="KW-1185">Reference proteome</keyword>
<dbReference type="InterPro" id="IPR050596">
    <property type="entry name" value="AspAT/PAT-like"/>
</dbReference>
<organism evidence="8 9">
    <name type="scientific">Catellatospora chokoriensis</name>
    <dbReference type="NCBI Taxonomy" id="310353"/>
    <lineage>
        <taxon>Bacteria</taxon>
        <taxon>Bacillati</taxon>
        <taxon>Actinomycetota</taxon>
        <taxon>Actinomycetes</taxon>
        <taxon>Micromonosporales</taxon>
        <taxon>Micromonosporaceae</taxon>
        <taxon>Catellatospora</taxon>
    </lineage>
</organism>
<dbReference type="Gene3D" id="3.40.640.10">
    <property type="entry name" value="Type I PLP-dependent aspartate aminotransferase-like (Major domain)"/>
    <property type="match status" value="1"/>
</dbReference>
<dbReference type="InterPro" id="IPR004839">
    <property type="entry name" value="Aminotransferase_I/II_large"/>
</dbReference>